<reference evidence="2 3" key="1">
    <citation type="journal article" date="2019" name="Nat. Ecol. Evol.">
        <title>Megaphylogeny resolves global patterns of mushroom evolution.</title>
        <authorList>
            <person name="Varga T."/>
            <person name="Krizsan K."/>
            <person name="Foldi C."/>
            <person name="Dima B."/>
            <person name="Sanchez-Garcia M."/>
            <person name="Sanchez-Ramirez S."/>
            <person name="Szollosi G.J."/>
            <person name="Szarkandi J.G."/>
            <person name="Papp V."/>
            <person name="Albert L."/>
            <person name="Andreopoulos W."/>
            <person name="Angelini C."/>
            <person name="Antonin V."/>
            <person name="Barry K.W."/>
            <person name="Bougher N.L."/>
            <person name="Buchanan P."/>
            <person name="Buyck B."/>
            <person name="Bense V."/>
            <person name="Catcheside P."/>
            <person name="Chovatia M."/>
            <person name="Cooper J."/>
            <person name="Damon W."/>
            <person name="Desjardin D."/>
            <person name="Finy P."/>
            <person name="Geml J."/>
            <person name="Haridas S."/>
            <person name="Hughes K."/>
            <person name="Justo A."/>
            <person name="Karasinski D."/>
            <person name="Kautmanova I."/>
            <person name="Kiss B."/>
            <person name="Kocsube S."/>
            <person name="Kotiranta H."/>
            <person name="LaButti K.M."/>
            <person name="Lechner B.E."/>
            <person name="Liimatainen K."/>
            <person name="Lipzen A."/>
            <person name="Lukacs Z."/>
            <person name="Mihaltcheva S."/>
            <person name="Morgado L.N."/>
            <person name="Niskanen T."/>
            <person name="Noordeloos M.E."/>
            <person name="Ohm R.A."/>
            <person name="Ortiz-Santana B."/>
            <person name="Ovrebo C."/>
            <person name="Racz N."/>
            <person name="Riley R."/>
            <person name="Savchenko A."/>
            <person name="Shiryaev A."/>
            <person name="Soop K."/>
            <person name="Spirin V."/>
            <person name="Szebenyi C."/>
            <person name="Tomsovsky M."/>
            <person name="Tulloss R.E."/>
            <person name="Uehling J."/>
            <person name="Grigoriev I.V."/>
            <person name="Vagvolgyi C."/>
            <person name="Papp T."/>
            <person name="Martin F.M."/>
            <person name="Miettinen O."/>
            <person name="Hibbett D.S."/>
            <person name="Nagy L.G."/>
        </authorList>
    </citation>
    <scope>NUCLEOTIDE SEQUENCE [LARGE SCALE GENOMIC DNA]</scope>
    <source>
        <strain evidence="2 3">CBS 309.79</strain>
    </source>
</reference>
<feature type="region of interest" description="Disordered" evidence="1">
    <location>
        <begin position="1"/>
        <end position="72"/>
    </location>
</feature>
<sequence length="443" mass="48943">MFSNRIQSRRDSKSLQTSVTTTTITSTPFSPPVPTSSTTSPTLSSSYSAGNQTLEGSSRHPYAGKPVKDDHESDTDFIFPVFKRTVDYLRSLNPFDNTEHVEDDQEELPEDADPEYTGALEENDDVSDMIFQLDEDDSSTGESPPSPLYRAMQYESRCLSEVALDMFVAFEEDTSVVGLEESLRTPDEGLPFTHILKIQQSSSHAVEESESAYFRFDPESGVSTLTLIIPSSDWDGDEIHFKVRKDDDTKAQDEHNPTHCFTLTFEPHHVPSPLNILLSPYQLSIFRDFVAASGYNVPTSSTRPIPPPLVSHSAQSSMAAVALATLGPSPCNQAPSPPNHNHDTRILITTPRNRRTDAIAAAAYHLAWEMDLLVEDVVGSICDNDETCVVWRVGSTVGDGYELGDGGAEEEYVEIDGQVTRVGWVEGDVLCRRDVDWVESLLV</sequence>
<dbReference type="Proteomes" id="UP000305067">
    <property type="component" value="Unassembled WGS sequence"/>
</dbReference>
<dbReference type="OrthoDB" id="2913041at2759"/>
<name>A0A5C3QG71_9AGAR</name>
<dbReference type="AlphaFoldDB" id="A0A5C3QG71"/>
<feature type="compositionally biased region" description="Acidic residues" evidence="1">
    <location>
        <begin position="101"/>
        <end position="114"/>
    </location>
</feature>
<accession>A0A5C3QG71</accession>
<evidence type="ECO:0000313" key="2">
    <source>
        <dbReference type="EMBL" id="TFK97323.1"/>
    </source>
</evidence>
<protein>
    <submittedName>
        <fullName evidence="2">Uncharacterized protein</fullName>
    </submittedName>
</protein>
<gene>
    <name evidence="2" type="ORF">BDV98DRAFT_596743</name>
</gene>
<evidence type="ECO:0000256" key="1">
    <source>
        <dbReference type="SAM" id="MobiDB-lite"/>
    </source>
</evidence>
<dbReference type="EMBL" id="ML178848">
    <property type="protein sequence ID" value="TFK97323.1"/>
    <property type="molecule type" value="Genomic_DNA"/>
</dbReference>
<proteinExistence type="predicted"/>
<keyword evidence="3" id="KW-1185">Reference proteome</keyword>
<feature type="compositionally biased region" description="Low complexity" evidence="1">
    <location>
        <begin position="14"/>
        <end position="28"/>
    </location>
</feature>
<organism evidence="2 3">
    <name type="scientific">Pterulicium gracile</name>
    <dbReference type="NCBI Taxonomy" id="1884261"/>
    <lineage>
        <taxon>Eukaryota</taxon>
        <taxon>Fungi</taxon>
        <taxon>Dikarya</taxon>
        <taxon>Basidiomycota</taxon>
        <taxon>Agaricomycotina</taxon>
        <taxon>Agaricomycetes</taxon>
        <taxon>Agaricomycetidae</taxon>
        <taxon>Agaricales</taxon>
        <taxon>Pleurotineae</taxon>
        <taxon>Pterulaceae</taxon>
        <taxon>Pterulicium</taxon>
    </lineage>
</organism>
<feature type="region of interest" description="Disordered" evidence="1">
    <location>
        <begin position="96"/>
        <end position="125"/>
    </location>
</feature>
<feature type="compositionally biased region" description="Polar residues" evidence="1">
    <location>
        <begin position="47"/>
        <end position="56"/>
    </location>
</feature>
<evidence type="ECO:0000313" key="3">
    <source>
        <dbReference type="Proteomes" id="UP000305067"/>
    </source>
</evidence>
<feature type="compositionally biased region" description="Low complexity" evidence="1">
    <location>
        <begin position="35"/>
        <end position="46"/>
    </location>
</feature>